<gene>
    <name evidence="1" type="ORF">LCGC14_2263100</name>
</gene>
<dbReference type="AlphaFoldDB" id="A0A0F9CZ40"/>
<sequence length="461" mass="53962">MSIHAIESKLIDNNIFFVLPSWSSLLGYPTLGRYTNHDVSRISQDLVIFLGGIECAISTERGTLYYLFGLGYYYVKFELQSGIYITDNRQLTGLIFPDFVYDHLATSENLTLETDRDVIIGEKLFKLPIDMSFKSENKITFIQGTLMRNVFITYKDIFLEFMEMIRNPNSFQLDKCGHMLLSTHWDFYNQILISGDMDNKTKTSYLNATAGLNGITIGASQHLNANFTPTELKKINKTISKLKSVYSSIEYDPMFLFSIIENSSSLLKTSEHFTFNLEDDRTYKKMPKESIFISAEKNMNIFKEWPVQLRRQTKEQLESTFVPRETRIYQPKIKEKLEKPSVLKFMLKEEDFELMNIKRPFVEFKPLPYMPQHKPLENLFTLKKMIEENYDIRTIGKAFGVARNNIKKKFLHVNYLWNLSKYANMYHRAEPNLGLNSKEKVELLGEIDNWVKITIEKFENL</sequence>
<dbReference type="EMBL" id="LAZR01031118">
    <property type="protein sequence ID" value="KKL54668.1"/>
    <property type="molecule type" value="Genomic_DNA"/>
</dbReference>
<protein>
    <submittedName>
        <fullName evidence="1">Uncharacterized protein</fullName>
    </submittedName>
</protein>
<reference evidence="1" key="1">
    <citation type="journal article" date="2015" name="Nature">
        <title>Complex archaea that bridge the gap between prokaryotes and eukaryotes.</title>
        <authorList>
            <person name="Spang A."/>
            <person name="Saw J.H."/>
            <person name="Jorgensen S.L."/>
            <person name="Zaremba-Niedzwiedzka K."/>
            <person name="Martijn J."/>
            <person name="Lind A.E."/>
            <person name="van Eijk R."/>
            <person name="Schleper C."/>
            <person name="Guy L."/>
            <person name="Ettema T.J."/>
        </authorList>
    </citation>
    <scope>NUCLEOTIDE SEQUENCE</scope>
</reference>
<comment type="caution">
    <text evidence="1">The sequence shown here is derived from an EMBL/GenBank/DDBJ whole genome shotgun (WGS) entry which is preliminary data.</text>
</comment>
<organism evidence="1">
    <name type="scientific">marine sediment metagenome</name>
    <dbReference type="NCBI Taxonomy" id="412755"/>
    <lineage>
        <taxon>unclassified sequences</taxon>
        <taxon>metagenomes</taxon>
        <taxon>ecological metagenomes</taxon>
    </lineage>
</organism>
<name>A0A0F9CZ40_9ZZZZ</name>
<proteinExistence type="predicted"/>
<evidence type="ECO:0000313" key="1">
    <source>
        <dbReference type="EMBL" id="KKL54668.1"/>
    </source>
</evidence>
<accession>A0A0F9CZ40</accession>